<evidence type="ECO:0000256" key="1">
    <source>
        <dbReference type="SAM" id="Phobius"/>
    </source>
</evidence>
<organism evidence="3 6">
    <name type="scientific">Rhizophagus irregularis</name>
    <dbReference type="NCBI Taxonomy" id="588596"/>
    <lineage>
        <taxon>Eukaryota</taxon>
        <taxon>Fungi</taxon>
        <taxon>Fungi incertae sedis</taxon>
        <taxon>Mucoromycota</taxon>
        <taxon>Glomeromycotina</taxon>
        <taxon>Glomeromycetes</taxon>
        <taxon>Glomerales</taxon>
        <taxon>Glomeraceae</taxon>
        <taxon>Rhizophagus</taxon>
    </lineage>
</organism>
<dbReference type="VEuPathDB" id="FungiDB:RhiirA1_408554"/>
<evidence type="ECO:0000313" key="7">
    <source>
        <dbReference type="Proteomes" id="UP000232722"/>
    </source>
</evidence>
<comment type="caution">
    <text evidence="3">The sequence shown here is derived from an EMBL/GenBank/DDBJ whole genome shotgun (WGS) entry which is preliminary data.</text>
</comment>
<keyword evidence="1" id="KW-0812">Transmembrane</keyword>
<reference evidence="3 6" key="4">
    <citation type="submission" date="2017-10" db="EMBL/GenBank/DDBJ databases">
        <title>Genome analyses suggest a sexual origin of heterokaryosis in a supposedly ancient asexual fungus.</title>
        <authorList>
            <person name="Corradi N."/>
            <person name="Sedzielewska K."/>
            <person name="Noel J."/>
            <person name="Charron P."/>
            <person name="Farinelli L."/>
            <person name="Marton T."/>
            <person name="Kruger M."/>
            <person name="Pelin A."/>
            <person name="Brachmann A."/>
            <person name="Corradi N."/>
        </authorList>
    </citation>
    <scope>NUCLEOTIDE SEQUENCE [LARGE SCALE GENOMIC DNA]</scope>
    <source>
        <strain evidence="3 6">A1</strain>
    </source>
</reference>
<evidence type="ECO:0000313" key="6">
    <source>
        <dbReference type="Proteomes" id="UP000232688"/>
    </source>
</evidence>
<keyword evidence="1" id="KW-1133">Transmembrane helix</keyword>
<dbReference type="AlphaFoldDB" id="A0A2I1EQN0"/>
<feature type="transmembrane region" description="Helical" evidence="1">
    <location>
        <begin position="6"/>
        <end position="25"/>
    </location>
</feature>
<keyword evidence="1" id="KW-0472">Membrane</keyword>
<proteinExistence type="predicted"/>
<dbReference type="Proteomes" id="UP000232688">
    <property type="component" value="Unassembled WGS sequence"/>
</dbReference>
<evidence type="ECO:0000313" key="2">
    <source>
        <dbReference type="EMBL" id="PKB99386.1"/>
    </source>
</evidence>
<dbReference type="EMBL" id="LLXH01000039">
    <property type="protein sequence ID" value="PKC74860.1"/>
    <property type="molecule type" value="Genomic_DNA"/>
</dbReference>
<reference evidence="3 6" key="3">
    <citation type="submission" date="2017-10" db="EMBL/GenBank/DDBJ databases">
        <title>Extensive intraspecific genome diversity in a model arbuscular mycorrhizal fungus.</title>
        <authorList>
            <person name="Chen E.C.H."/>
            <person name="Morin E."/>
            <person name="Baudet D."/>
            <person name="Noel J."/>
            <person name="Ndikumana S."/>
            <person name="Charron P."/>
            <person name="St-Onge C."/>
            <person name="Giorgi J."/>
            <person name="Grigoriev I.V."/>
            <person name="Roux C."/>
            <person name="Martin F.M."/>
            <person name="Corradi N."/>
        </authorList>
    </citation>
    <scope>NUCLEOTIDE SEQUENCE [LARGE SCALE GENOMIC DNA]</scope>
    <source>
        <strain evidence="3 6">A1</strain>
    </source>
</reference>
<dbReference type="EMBL" id="LLXI01000097">
    <property type="protein sequence ID" value="PKY40345.1"/>
    <property type="molecule type" value="Genomic_DNA"/>
</dbReference>
<dbReference type="EMBL" id="LLXH01000325">
    <property type="protein sequence ID" value="PKC68568.1"/>
    <property type="molecule type" value="Genomic_DNA"/>
</dbReference>
<evidence type="ECO:0000313" key="5">
    <source>
        <dbReference type="EMBL" id="PKY40345.1"/>
    </source>
</evidence>
<dbReference type="Proteomes" id="UP000232722">
    <property type="component" value="Unassembled WGS sequence"/>
</dbReference>
<dbReference type="Proteomes" id="UP000234323">
    <property type="component" value="Unassembled WGS sequence"/>
</dbReference>
<protein>
    <submittedName>
        <fullName evidence="3">Uncharacterized protein</fullName>
    </submittedName>
</protein>
<dbReference type="EMBL" id="LLXJ01002215">
    <property type="protein sequence ID" value="PKB99386.1"/>
    <property type="molecule type" value="Genomic_DNA"/>
</dbReference>
<evidence type="ECO:0000313" key="4">
    <source>
        <dbReference type="EMBL" id="PKC74860.1"/>
    </source>
</evidence>
<reference evidence="5 8" key="1">
    <citation type="submission" date="2015-10" db="EMBL/GenBank/DDBJ databases">
        <title>Genome analyses suggest a sexual origin of heterokaryosis in a supposedly ancient asexual fungus.</title>
        <authorList>
            <person name="Ropars J."/>
            <person name="Sedzielewska K."/>
            <person name="Noel J."/>
            <person name="Charron P."/>
            <person name="Farinelli L."/>
            <person name="Marton T."/>
            <person name="Kruger M."/>
            <person name="Pelin A."/>
            <person name="Brachmann A."/>
            <person name="Corradi N."/>
        </authorList>
    </citation>
    <scope>NUCLEOTIDE SEQUENCE [LARGE SCALE GENOMIC DNA]</scope>
    <source>
        <strain evidence="5 8">A4</strain>
        <strain evidence="2 7">A5</strain>
    </source>
</reference>
<name>A0A2I1EQN0_9GLOM</name>
<gene>
    <name evidence="4" type="ORF">RhiirA1_408554</name>
    <name evidence="3" type="ORF">RhiirA1_416814</name>
    <name evidence="5" type="ORF">RhiirA4_394516</name>
    <name evidence="2" type="ORF">RhiirA5_366465</name>
</gene>
<keyword evidence="8" id="KW-1185">Reference proteome</keyword>
<accession>A0A2I1EQN0</accession>
<sequence length="57" mass="6756">MEFIWIIVISAIIILFLGGICYRCCIYDPEQEQMIEDLEQDLNQIITRSWSRGSQME</sequence>
<reference evidence="2 7" key="2">
    <citation type="submission" date="2017-09" db="EMBL/GenBank/DDBJ databases">
        <title>Extensive intraspecific genome diversity in a model arbuscular mycorrhizal fungus.</title>
        <authorList>
            <person name="Chen E.C."/>
            <person name="Morin E."/>
            <person name="Beaudet D."/>
            <person name="Noel J."/>
            <person name="Ndikumana S."/>
            <person name="Charron P."/>
            <person name="St-Onge C."/>
            <person name="Giorgi J."/>
            <person name="Grigoriev I.V."/>
            <person name="Roux C."/>
            <person name="Martin F.M."/>
            <person name="Corradi N."/>
        </authorList>
    </citation>
    <scope>NUCLEOTIDE SEQUENCE [LARGE SCALE GENOMIC DNA]</scope>
    <source>
        <strain evidence="2 7">A5</strain>
    </source>
</reference>
<evidence type="ECO:0000313" key="8">
    <source>
        <dbReference type="Proteomes" id="UP000234323"/>
    </source>
</evidence>
<dbReference type="VEuPathDB" id="FungiDB:RhiirA1_416814"/>
<evidence type="ECO:0000313" key="3">
    <source>
        <dbReference type="EMBL" id="PKC68568.1"/>
    </source>
</evidence>